<dbReference type="SUPFAM" id="SSF55874">
    <property type="entry name" value="ATPase domain of HSP90 chaperone/DNA topoisomerase II/histidine kinase"/>
    <property type="match status" value="1"/>
</dbReference>
<accession>A0ABM9B4P4</accession>
<dbReference type="PANTHER" id="PTHR34220:SF7">
    <property type="entry name" value="SENSOR HISTIDINE KINASE YPDA"/>
    <property type="match status" value="1"/>
</dbReference>
<dbReference type="InterPro" id="IPR010559">
    <property type="entry name" value="Sig_transdc_His_kin_internal"/>
</dbReference>
<feature type="transmembrane region" description="Helical" evidence="1">
    <location>
        <begin position="128"/>
        <end position="147"/>
    </location>
</feature>
<keyword evidence="1" id="KW-1133">Transmembrane helix</keyword>
<evidence type="ECO:0000256" key="1">
    <source>
        <dbReference type="SAM" id="Phobius"/>
    </source>
</evidence>
<dbReference type="RefSeq" id="WP_238751730.1">
    <property type="nucleotide sequence ID" value="NZ_CAKLPZ010000003.1"/>
</dbReference>
<organism evidence="3 4">
    <name type="scientific">Neolewinella maritima</name>
    <dbReference type="NCBI Taxonomy" id="1383882"/>
    <lineage>
        <taxon>Bacteria</taxon>
        <taxon>Pseudomonadati</taxon>
        <taxon>Bacteroidota</taxon>
        <taxon>Saprospiria</taxon>
        <taxon>Saprospirales</taxon>
        <taxon>Lewinellaceae</taxon>
        <taxon>Neolewinella</taxon>
    </lineage>
</organism>
<sequence length="353" mass="38918">MRIIEGMKQAYRITILQRGFGPDVAFWVAYSLLSQLIFAPDPFHGVNLLIMLAFLAAETVAVYGHLVFGLLPLVHKGRSLVAYLFVVAGCWAGGVLVGWVGIALVGLLEPIILSSTGPEQFLNFWLTRIGWSVGTLMALTGGLCLFAHRQRQAQREQDLQTAKTQAELAYLRGQLNPHFLFNALNSIYVLIGRDSELARECLLGFSDLLRYQLYASEADRVPLDDEIDQLRKFATLSRLRMEDGFHFELDAPTDSERTIPPLLLLPLVENAFKYSAGADGFVRARLTTSGTATCFTVANTVGARTPVRGEDGAGGIGLHNLRRRLDLLFPGRFLLDIEEGGGQFTVSLQLPHA</sequence>
<keyword evidence="4" id="KW-1185">Reference proteome</keyword>
<keyword evidence="1" id="KW-0812">Transmembrane</keyword>
<protein>
    <recommendedName>
        <fullName evidence="2">Signal transduction histidine kinase internal region domain-containing protein</fullName>
    </recommendedName>
</protein>
<feature type="domain" description="Signal transduction histidine kinase internal region" evidence="2">
    <location>
        <begin position="166"/>
        <end position="244"/>
    </location>
</feature>
<feature type="transmembrane region" description="Helical" evidence="1">
    <location>
        <begin position="45"/>
        <end position="68"/>
    </location>
</feature>
<evidence type="ECO:0000313" key="4">
    <source>
        <dbReference type="Proteomes" id="UP000837803"/>
    </source>
</evidence>
<keyword evidence="1" id="KW-0472">Membrane</keyword>
<name>A0ABM9B4P4_9BACT</name>
<dbReference type="InterPro" id="IPR050640">
    <property type="entry name" value="Bact_2-comp_sensor_kinase"/>
</dbReference>
<dbReference type="InterPro" id="IPR036890">
    <property type="entry name" value="HATPase_C_sf"/>
</dbReference>
<gene>
    <name evidence="3" type="ORF">LEM8419_02781</name>
</gene>
<dbReference type="Gene3D" id="3.30.565.10">
    <property type="entry name" value="Histidine kinase-like ATPase, C-terminal domain"/>
    <property type="match status" value="1"/>
</dbReference>
<comment type="caution">
    <text evidence="3">The sequence shown here is derived from an EMBL/GenBank/DDBJ whole genome shotgun (WGS) entry which is preliminary data.</text>
</comment>
<dbReference type="EMBL" id="CAKLPZ010000003">
    <property type="protein sequence ID" value="CAH1001873.1"/>
    <property type="molecule type" value="Genomic_DNA"/>
</dbReference>
<dbReference type="Proteomes" id="UP000837803">
    <property type="component" value="Unassembled WGS sequence"/>
</dbReference>
<feature type="transmembrane region" description="Helical" evidence="1">
    <location>
        <begin position="80"/>
        <end position="108"/>
    </location>
</feature>
<feature type="transmembrane region" description="Helical" evidence="1">
    <location>
        <begin position="20"/>
        <end position="39"/>
    </location>
</feature>
<dbReference type="PANTHER" id="PTHR34220">
    <property type="entry name" value="SENSOR HISTIDINE KINASE YPDA"/>
    <property type="match status" value="1"/>
</dbReference>
<reference evidence="3" key="1">
    <citation type="submission" date="2021-12" db="EMBL/GenBank/DDBJ databases">
        <authorList>
            <person name="Rodrigo-Torres L."/>
            <person name="Arahal R. D."/>
            <person name="Lucena T."/>
        </authorList>
    </citation>
    <scope>NUCLEOTIDE SEQUENCE</scope>
    <source>
        <strain evidence="3">CECT 8419</strain>
    </source>
</reference>
<proteinExistence type="predicted"/>
<evidence type="ECO:0000313" key="3">
    <source>
        <dbReference type="EMBL" id="CAH1001873.1"/>
    </source>
</evidence>
<evidence type="ECO:0000259" key="2">
    <source>
        <dbReference type="Pfam" id="PF06580"/>
    </source>
</evidence>
<dbReference type="Pfam" id="PF06580">
    <property type="entry name" value="His_kinase"/>
    <property type="match status" value="1"/>
</dbReference>